<dbReference type="InterPro" id="IPR012337">
    <property type="entry name" value="RNaseH-like_sf"/>
</dbReference>
<dbReference type="Pfam" id="PF00929">
    <property type="entry name" value="RNase_T"/>
    <property type="match status" value="1"/>
</dbReference>
<keyword evidence="4" id="KW-0472">Membrane</keyword>
<name>A0ABU0LBF5_XANAG</name>
<proteinExistence type="predicted"/>
<keyword evidence="6" id="KW-0808">Transferase</keyword>
<dbReference type="PANTHER" id="PTHR30231">
    <property type="entry name" value="DNA POLYMERASE III SUBUNIT EPSILON"/>
    <property type="match status" value="1"/>
</dbReference>
<dbReference type="PANTHER" id="PTHR30231:SF41">
    <property type="entry name" value="DNA POLYMERASE III SUBUNIT EPSILON"/>
    <property type="match status" value="1"/>
</dbReference>
<dbReference type="EC" id="2.7.7.7" evidence="1"/>
<dbReference type="InterPro" id="IPR013520">
    <property type="entry name" value="Ribonucl_H"/>
</dbReference>
<dbReference type="Proteomes" id="UP001241747">
    <property type="component" value="Unassembled WGS sequence"/>
</dbReference>
<evidence type="ECO:0000256" key="3">
    <source>
        <dbReference type="ARBA" id="ARBA00049244"/>
    </source>
</evidence>
<dbReference type="SUPFAM" id="SSF55785">
    <property type="entry name" value="PYP-like sensor domain (PAS domain)"/>
    <property type="match status" value="1"/>
</dbReference>
<dbReference type="GO" id="GO:0003887">
    <property type="term" value="F:DNA-directed DNA polymerase activity"/>
    <property type="evidence" value="ECO:0007669"/>
    <property type="project" value="UniProtKB-EC"/>
</dbReference>
<protein>
    <recommendedName>
        <fullName evidence="1">DNA-directed DNA polymerase</fullName>
        <ecNumber evidence="1">2.7.7.7</ecNumber>
    </recommendedName>
</protein>
<feature type="domain" description="Exonuclease" evidence="5">
    <location>
        <begin position="527"/>
        <end position="695"/>
    </location>
</feature>
<dbReference type="SMART" id="SM00479">
    <property type="entry name" value="EXOIII"/>
    <property type="match status" value="1"/>
</dbReference>
<keyword evidence="6" id="KW-0548">Nucleotidyltransferase</keyword>
<sequence length="718" mass="75981">MNFDRSLIAAMLAPGLALALWLALGAAGVYAALDTSAATALSALLAPLVETHGMLLGFWWLVAAAGAAWAVRLLHIRYVAAPARLAEGARVLVSDASAPPVAAVGASANGALADALNGLALERRTLRQEMARLVEDASRAVAHQRDQLGALVAELQQSVVVCNLDGRILLYNARARALCRRISRAPGGAAGAELIGLGRSIHKVVDAALIAHARDGVERRIVRGEPAPSARFVTHTPSGHLLRVSLAPVREAAEGAPATGFVLLLDDITDEYEAEARTDRQWLALTETSRAGLASIQAALDMLDYPDLDGADRDRFQQVVREEVAALGARITALAIEASTALKSRWPLQEMLGADLVAAAAQRIHDETGQAVATPDVDTGLWLSVDSFSLIAALSFLARRAAEGRAAPSLELRLARADGHAHLDLAFAGGAAIAAGWQACPMDGTEGGASLSVRDVAERHGGEVWLEHKRTAEAPRAAFRFLLPLAAGGVDGPSHPGESRPEFYDFDLFAASDAHHERDDRPLEDLSFTVFDTETTGLDPAGGDEIIQIGAARIVNGKLLRAECFDQLVDPRRSIPEAGIAIHGIRPAMVRGQPTIGEALPAFHAFASDTVLVGHNVAFDLRFLKLKEAATGAIFDQPVLDTLLLASIVHPHADAQSLEAIAARLGVTVCGRHTALGDALACAEVFLKLLPLLRQQGIRTLGEARAASEDSYYARLKY</sequence>
<evidence type="ECO:0000256" key="1">
    <source>
        <dbReference type="ARBA" id="ARBA00012417"/>
    </source>
</evidence>
<dbReference type="EMBL" id="JAUSVY010000002">
    <property type="protein sequence ID" value="MDQ0504477.1"/>
    <property type="molecule type" value="Genomic_DNA"/>
</dbReference>
<keyword evidence="4" id="KW-1133">Transmembrane helix</keyword>
<keyword evidence="7" id="KW-1185">Reference proteome</keyword>
<dbReference type="InterPro" id="IPR036397">
    <property type="entry name" value="RNaseH_sf"/>
</dbReference>
<dbReference type="Gene3D" id="3.30.450.20">
    <property type="entry name" value="PAS domain"/>
    <property type="match status" value="1"/>
</dbReference>
<dbReference type="RefSeq" id="WP_237345039.1">
    <property type="nucleotide sequence ID" value="NZ_JABWGX010000007.1"/>
</dbReference>
<dbReference type="SUPFAM" id="SSF53098">
    <property type="entry name" value="Ribonuclease H-like"/>
    <property type="match status" value="1"/>
</dbReference>
<gene>
    <name evidence="6" type="ORF">QOZ94_001251</name>
</gene>
<dbReference type="Gene3D" id="3.30.420.10">
    <property type="entry name" value="Ribonuclease H-like superfamily/Ribonuclease H"/>
    <property type="match status" value="1"/>
</dbReference>
<dbReference type="InterPro" id="IPR035965">
    <property type="entry name" value="PAS-like_dom_sf"/>
</dbReference>
<evidence type="ECO:0000259" key="5">
    <source>
        <dbReference type="SMART" id="SM00479"/>
    </source>
</evidence>
<accession>A0ABU0LBF5</accession>
<reference evidence="6 7" key="1">
    <citation type="submission" date="2023-07" db="EMBL/GenBank/DDBJ databases">
        <title>Genomic Encyclopedia of Type Strains, Phase IV (KMG-IV): sequencing the most valuable type-strain genomes for metagenomic binning, comparative biology and taxonomic classification.</title>
        <authorList>
            <person name="Goeker M."/>
        </authorList>
    </citation>
    <scope>NUCLEOTIDE SEQUENCE [LARGE SCALE GENOMIC DNA]</scope>
    <source>
        <strain evidence="6 7">DSM 3770</strain>
    </source>
</reference>
<feature type="transmembrane region" description="Helical" evidence="4">
    <location>
        <begin position="55"/>
        <end position="74"/>
    </location>
</feature>
<evidence type="ECO:0000313" key="7">
    <source>
        <dbReference type="Proteomes" id="UP001241747"/>
    </source>
</evidence>
<evidence type="ECO:0000313" key="6">
    <source>
        <dbReference type="EMBL" id="MDQ0504477.1"/>
    </source>
</evidence>
<keyword evidence="4" id="KW-0812">Transmembrane</keyword>
<dbReference type="CDD" id="cd06127">
    <property type="entry name" value="DEDDh"/>
    <property type="match status" value="1"/>
</dbReference>
<dbReference type="InterPro" id="IPR006054">
    <property type="entry name" value="DnaQ"/>
</dbReference>
<evidence type="ECO:0000256" key="2">
    <source>
        <dbReference type="ARBA" id="ARBA00025483"/>
    </source>
</evidence>
<evidence type="ECO:0000256" key="4">
    <source>
        <dbReference type="SAM" id="Phobius"/>
    </source>
</evidence>
<comment type="function">
    <text evidence="2">DNA polymerase III is a complex, multichain enzyme responsible for most of the replicative synthesis in bacteria. The epsilon subunit contain the editing function and is a proofreading 3'-5' exonuclease.</text>
</comment>
<dbReference type="NCBIfam" id="TIGR00573">
    <property type="entry name" value="dnaq"/>
    <property type="match status" value="1"/>
</dbReference>
<comment type="catalytic activity">
    <reaction evidence="3">
        <text>DNA(n) + a 2'-deoxyribonucleoside 5'-triphosphate = DNA(n+1) + diphosphate</text>
        <dbReference type="Rhea" id="RHEA:22508"/>
        <dbReference type="Rhea" id="RHEA-COMP:17339"/>
        <dbReference type="Rhea" id="RHEA-COMP:17340"/>
        <dbReference type="ChEBI" id="CHEBI:33019"/>
        <dbReference type="ChEBI" id="CHEBI:61560"/>
        <dbReference type="ChEBI" id="CHEBI:173112"/>
        <dbReference type="EC" id="2.7.7.7"/>
    </reaction>
</comment>
<organism evidence="6 7">
    <name type="scientific">Xanthobacter agilis</name>
    <dbReference type="NCBI Taxonomy" id="47492"/>
    <lineage>
        <taxon>Bacteria</taxon>
        <taxon>Pseudomonadati</taxon>
        <taxon>Pseudomonadota</taxon>
        <taxon>Alphaproteobacteria</taxon>
        <taxon>Hyphomicrobiales</taxon>
        <taxon>Xanthobacteraceae</taxon>
        <taxon>Xanthobacter</taxon>
    </lineage>
</organism>
<comment type="caution">
    <text evidence="6">The sequence shown here is derived from an EMBL/GenBank/DDBJ whole genome shotgun (WGS) entry which is preliminary data.</text>
</comment>